<dbReference type="GO" id="GO:0000287">
    <property type="term" value="F:magnesium ion binding"/>
    <property type="evidence" value="ECO:0007669"/>
    <property type="project" value="TreeGrafter"/>
</dbReference>
<protein>
    <submittedName>
        <fullName evidence="4">HpcH/HpaI aldolase/citrate lyase family protein</fullName>
    </submittedName>
</protein>
<evidence type="ECO:0000256" key="2">
    <source>
        <dbReference type="ARBA" id="ARBA00022723"/>
    </source>
</evidence>
<dbReference type="InterPro" id="IPR015813">
    <property type="entry name" value="Pyrv/PenolPyrv_kinase-like_dom"/>
</dbReference>
<sequence length="401" mass="45666">MKLFDHLPMSQKQSTFYIEPESFDNHSPKEILAYGVGPALYMPATRPLVVNDLCIKLKGLQSIVLDLEDAIGDQLVIQAEETLCLTLTQLSSHLKEGVLTTHQLPLLFIRVRNPEQLKRIIEKIGGEIILITGFVLPKFNVLEGVKYFEILQLYNKSKHISHPTLYGLPILETPDVLHKETRLDALIHIKNVLDENKELVLNVRIGATDFSSRFGLRRSHGVTIYDISVIRDCMSDIINLIGRVGDNYVISGPVWEYFSSTVRVSKQIKDCPYEETNLNPGKRLRSELIGRYEEGLVREVVLDKENGIIGKTIIHPTHIDLIQSLYTVTHEEYVDAQSIILQNNGLQGVVRSEYRNKMNEIKPHLNWAYKILLRTKVYGVLNANLDFTSLLVDQARCPFQV</sequence>
<dbReference type="PANTHER" id="PTHR32308">
    <property type="entry name" value="LYASE BETA SUBUNIT, PUTATIVE (AFU_ORTHOLOGUE AFUA_4G13030)-RELATED"/>
    <property type="match status" value="1"/>
</dbReference>
<keyword evidence="2" id="KW-0479">Metal-binding</keyword>
<dbReference type="PANTHER" id="PTHR32308:SF10">
    <property type="entry name" value="CITRATE LYASE SUBUNIT BETA"/>
    <property type="match status" value="1"/>
</dbReference>
<organism evidence="4 5">
    <name type="scientific">Paenibacillus peoriae</name>
    <dbReference type="NCBI Taxonomy" id="59893"/>
    <lineage>
        <taxon>Bacteria</taxon>
        <taxon>Bacillati</taxon>
        <taxon>Bacillota</taxon>
        <taxon>Bacilli</taxon>
        <taxon>Bacillales</taxon>
        <taxon>Paenibacillaceae</taxon>
        <taxon>Paenibacillus</taxon>
    </lineage>
</organism>
<proteinExistence type="predicted"/>
<dbReference type="GO" id="GO:0016829">
    <property type="term" value="F:lyase activity"/>
    <property type="evidence" value="ECO:0007669"/>
    <property type="project" value="UniProtKB-KW"/>
</dbReference>
<dbReference type="InterPro" id="IPR039480">
    <property type="entry name" value="C-C_Bond_Lyase-like"/>
</dbReference>
<dbReference type="GO" id="GO:0006107">
    <property type="term" value="P:oxaloacetate metabolic process"/>
    <property type="evidence" value="ECO:0007669"/>
    <property type="project" value="TreeGrafter"/>
</dbReference>
<keyword evidence="4" id="KW-0456">Lyase</keyword>
<evidence type="ECO:0000256" key="3">
    <source>
        <dbReference type="ARBA" id="ARBA00022842"/>
    </source>
</evidence>
<dbReference type="Gene3D" id="3.20.20.60">
    <property type="entry name" value="Phosphoenolpyruvate-binding domains"/>
    <property type="match status" value="1"/>
</dbReference>
<keyword evidence="3" id="KW-0460">Magnesium</keyword>
<name>A0A7H0Y2C3_9BACL</name>
<dbReference type="RefSeq" id="WP_190297138.1">
    <property type="nucleotide sequence ID" value="NZ_CP061172.1"/>
</dbReference>
<evidence type="ECO:0000256" key="1">
    <source>
        <dbReference type="ARBA" id="ARBA00001946"/>
    </source>
</evidence>
<dbReference type="AlphaFoldDB" id="A0A7H0Y2C3"/>
<dbReference type="Proteomes" id="UP000516384">
    <property type="component" value="Chromosome"/>
</dbReference>
<dbReference type="SUPFAM" id="SSF51621">
    <property type="entry name" value="Phosphoenolpyruvate/pyruvate domain"/>
    <property type="match status" value="1"/>
</dbReference>
<evidence type="ECO:0000313" key="5">
    <source>
        <dbReference type="Proteomes" id="UP000516384"/>
    </source>
</evidence>
<accession>A0A7H0Y2C3</accession>
<comment type="cofactor">
    <cofactor evidence="1">
        <name>Mg(2+)</name>
        <dbReference type="ChEBI" id="CHEBI:18420"/>
    </cofactor>
</comment>
<dbReference type="InterPro" id="IPR040442">
    <property type="entry name" value="Pyrv_kinase-like_dom_sf"/>
</dbReference>
<dbReference type="EMBL" id="CP061172">
    <property type="protein sequence ID" value="QNR65231.1"/>
    <property type="molecule type" value="Genomic_DNA"/>
</dbReference>
<reference evidence="4 5" key="1">
    <citation type="submission" date="2020-09" db="EMBL/GenBank/DDBJ databases">
        <title>Characterization of Paenibacillus peoriae strain ZF390 with broad-spectrum antimicrobial activity as a potential biocontrol agent.</title>
        <authorList>
            <person name="Li L."/>
            <person name="Zhao Y."/>
            <person name="Li B."/>
            <person name="Xie X."/>
        </authorList>
    </citation>
    <scope>NUCLEOTIDE SEQUENCE [LARGE SCALE GENOMIC DNA]</scope>
    <source>
        <strain evidence="4 5">ZF390</strain>
    </source>
</reference>
<evidence type="ECO:0000313" key="4">
    <source>
        <dbReference type="EMBL" id="QNR65231.1"/>
    </source>
</evidence>
<gene>
    <name evidence="4" type="ORF">IAQ67_15045</name>
</gene>
<dbReference type="Pfam" id="PF15617">
    <property type="entry name" value="C-C_Bond_Lyase"/>
    <property type="match status" value="1"/>
</dbReference>